<dbReference type="Pfam" id="PF13442">
    <property type="entry name" value="Cytochrome_CBB3"/>
    <property type="match status" value="1"/>
</dbReference>
<keyword evidence="3 4" id="KW-0408">Iron</keyword>
<evidence type="ECO:0000313" key="7">
    <source>
        <dbReference type="EMBL" id="TGY90639.1"/>
    </source>
</evidence>
<dbReference type="OrthoDB" id="9811281at2"/>
<evidence type="ECO:0000313" key="8">
    <source>
        <dbReference type="Proteomes" id="UP000308054"/>
    </source>
</evidence>
<dbReference type="GO" id="GO:0046872">
    <property type="term" value="F:metal ion binding"/>
    <property type="evidence" value="ECO:0007669"/>
    <property type="project" value="UniProtKB-KW"/>
</dbReference>
<evidence type="ECO:0000256" key="4">
    <source>
        <dbReference type="PROSITE-ProRule" id="PRU00433"/>
    </source>
</evidence>
<protein>
    <submittedName>
        <fullName evidence="7">C-type cytochrome</fullName>
    </submittedName>
</protein>
<dbReference type="SUPFAM" id="SSF46626">
    <property type="entry name" value="Cytochrome c"/>
    <property type="match status" value="1"/>
</dbReference>
<feature type="compositionally biased region" description="Basic and acidic residues" evidence="5">
    <location>
        <begin position="71"/>
        <end position="88"/>
    </location>
</feature>
<gene>
    <name evidence="7" type="ORF">E5163_05870</name>
</gene>
<evidence type="ECO:0000256" key="1">
    <source>
        <dbReference type="ARBA" id="ARBA00022617"/>
    </source>
</evidence>
<dbReference type="AlphaFoldDB" id="A0A4V3RYK0"/>
<evidence type="ECO:0000256" key="3">
    <source>
        <dbReference type="ARBA" id="ARBA00023004"/>
    </source>
</evidence>
<dbReference type="PANTHER" id="PTHR35008:SF4">
    <property type="entry name" value="BLL4482 PROTEIN"/>
    <property type="match status" value="1"/>
</dbReference>
<dbReference type="PROSITE" id="PS51007">
    <property type="entry name" value="CYTC"/>
    <property type="match status" value="1"/>
</dbReference>
<dbReference type="Proteomes" id="UP000308054">
    <property type="component" value="Unassembled WGS sequence"/>
</dbReference>
<feature type="region of interest" description="Disordered" evidence="5">
    <location>
        <begin position="65"/>
        <end position="88"/>
    </location>
</feature>
<evidence type="ECO:0000256" key="5">
    <source>
        <dbReference type="SAM" id="MobiDB-lite"/>
    </source>
</evidence>
<evidence type="ECO:0000256" key="2">
    <source>
        <dbReference type="ARBA" id="ARBA00022723"/>
    </source>
</evidence>
<organism evidence="7 8">
    <name type="scientific">Marinicauda algicola</name>
    <dbReference type="NCBI Taxonomy" id="2029849"/>
    <lineage>
        <taxon>Bacteria</taxon>
        <taxon>Pseudomonadati</taxon>
        <taxon>Pseudomonadota</taxon>
        <taxon>Alphaproteobacteria</taxon>
        <taxon>Maricaulales</taxon>
        <taxon>Maricaulaceae</taxon>
        <taxon>Marinicauda</taxon>
    </lineage>
</organism>
<proteinExistence type="predicted"/>
<reference evidence="7 8" key="1">
    <citation type="journal article" date="2017" name="Int. J. Syst. Evol. Microbiol.">
        <title>Marinicauda algicola sp. nov., isolated from a marine red alga Rhodosorus marinus.</title>
        <authorList>
            <person name="Jeong S.E."/>
            <person name="Jeon S.H."/>
            <person name="Chun B.H."/>
            <person name="Kim D.W."/>
            <person name="Jeon C.O."/>
        </authorList>
    </citation>
    <scope>NUCLEOTIDE SEQUENCE [LARGE SCALE GENOMIC DNA]</scope>
    <source>
        <strain evidence="7 8">JCM 31718</strain>
    </source>
</reference>
<dbReference type="PANTHER" id="PTHR35008">
    <property type="entry name" value="BLL4482 PROTEIN-RELATED"/>
    <property type="match status" value="1"/>
</dbReference>
<accession>A0A4V3RYK0</accession>
<keyword evidence="8" id="KW-1185">Reference proteome</keyword>
<dbReference type="GO" id="GO:0009055">
    <property type="term" value="F:electron transfer activity"/>
    <property type="evidence" value="ECO:0007669"/>
    <property type="project" value="InterPro"/>
</dbReference>
<sequence>MKPTVIILAIAAAIASVTIATFLSGLGRQPQWGQADPRNTRQVALGERVYRDHCAACHGADLEGQPQWQTRRPDGRLPAPPHDESGHTWHHADEVLFRITKNGVSALVPGYESDMPAYAAVLTDEEIWSVLAFIKSRWPSDIQARHAEINRRNEQSR</sequence>
<dbReference type="InterPro" id="IPR009056">
    <property type="entry name" value="Cyt_c-like_dom"/>
</dbReference>
<name>A0A4V3RYK0_9PROT</name>
<dbReference type="GO" id="GO:0020037">
    <property type="term" value="F:heme binding"/>
    <property type="evidence" value="ECO:0007669"/>
    <property type="project" value="InterPro"/>
</dbReference>
<dbReference type="RefSeq" id="WP_135995137.1">
    <property type="nucleotide sequence ID" value="NZ_CP071057.1"/>
</dbReference>
<dbReference type="InterPro" id="IPR036909">
    <property type="entry name" value="Cyt_c-like_dom_sf"/>
</dbReference>
<dbReference type="InterPro" id="IPR051459">
    <property type="entry name" value="Cytochrome_c-type_DH"/>
</dbReference>
<evidence type="ECO:0000259" key="6">
    <source>
        <dbReference type="PROSITE" id="PS51007"/>
    </source>
</evidence>
<comment type="caution">
    <text evidence="7">The sequence shown here is derived from an EMBL/GenBank/DDBJ whole genome shotgun (WGS) entry which is preliminary data.</text>
</comment>
<dbReference type="Gene3D" id="1.10.760.10">
    <property type="entry name" value="Cytochrome c-like domain"/>
    <property type="match status" value="1"/>
</dbReference>
<feature type="domain" description="Cytochrome c" evidence="6">
    <location>
        <begin position="41"/>
        <end position="138"/>
    </location>
</feature>
<dbReference type="EMBL" id="SRXW01000001">
    <property type="protein sequence ID" value="TGY90639.1"/>
    <property type="molecule type" value="Genomic_DNA"/>
</dbReference>
<keyword evidence="1 4" id="KW-0349">Heme</keyword>
<keyword evidence="2 4" id="KW-0479">Metal-binding</keyword>